<dbReference type="STRING" id="317619.GCA_000332315_00957"/>
<evidence type="ECO:0000259" key="2">
    <source>
        <dbReference type="SMART" id="SM00479"/>
    </source>
</evidence>
<name>A0A0M2Q0N8_PROHO</name>
<evidence type="ECO:0000313" key="3">
    <source>
        <dbReference type="EMBL" id="KKJ00207.1"/>
    </source>
</evidence>
<dbReference type="PANTHER" id="PTHR30231">
    <property type="entry name" value="DNA POLYMERASE III SUBUNIT EPSILON"/>
    <property type="match status" value="1"/>
</dbReference>
<dbReference type="InterPro" id="IPR012337">
    <property type="entry name" value="RNaseH-like_sf"/>
</dbReference>
<reference evidence="3" key="1">
    <citation type="submission" date="2012-04" db="EMBL/GenBank/DDBJ databases">
        <authorList>
            <person name="Borisov I.G."/>
            <person name="Ivanikova N.V."/>
            <person name="Pinevich A.V."/>
        </authorList>
    </citation>
    <scope>NUCLEOTIDE SEQUENCE [LARGE SCALE GENOMIC DNA]</scope>
    <source>
        <strain evidence="3">CALU 1027</strain>
    </source>
</reference>
<dbReference type="FunFam" id="3.30.420.10:FF:000045">
    <property type="entry name" value="3'-5' exonuclease DinG"/>
    <property type="match status" value="1"/>
</dbReference>
<dbReference type="GO" id="GO:0008408">
    <property type="term" value="F:3'-5' exonuclease activity"/>
    <property type="evidence" value="ECO:0007669"/>
    <property type="project" value="TreeGrafter"/>
</dbReference>
<evidence type="ECO:0000313" key="4">
    <source>
        <dbReference type="Proteomes" id="UP000034681"/>
    </source>
</evidence>
<dbReference type="SUPFAM" id="SSF53098">
    <property type="entry name" value="Ribonuclease H-like"/>
    <property type="match status" value="1"/>
</dbReference>
<dbReference type="InterPro" id="IPR036397">
    <property type="entry name" value="RNaseH_sf"/>
</dbReference>
<dbReference type="GO" id="GO:0005829">
    <property type="term" value="C:cytosol"/>
    <property type="evidence" value="ECO:0007669"/>
    <property type="project" value="TreeGrafter"/>
</dbReference>
<dbReference type="RefSeq" id="WP_017711564.1">
    <property type="nucleotide sequence ID" value="NZ_KB235933.1"/>
</dbReference>
<protein>
    <recommendedName>
        <fullName evidence="2">Exonuclease domain-containing protein</fullName>
    </recommendedName>
</protein>
<dbReference type="NCBIfam" id="TIGR00573">
    <property type="entry name" value="dnaq"/>
    <property type="match status" value="1"/>
</dbReference>
<keyword evidence="1" id="KW-0269">Exonuclease</keyword>
<dbReference type="CDD" id="cd06127">
    <property type="entry name" value="DEDDh"/>
    <property type="match status" value="1"/>
</dbReference>
<keyword evidence="4" id="KW-1185">Reference proteome</keyword>
<dbReference type="InterPro" id="IPR013520">
    <property type="entry name" value="Ribonucl_H"/>
</dbReference>
<dbReference type="InterPro" id="IPR006054">
    <property type="entry name" value="DnaQ"/>
</dbReference>
<dbReference type="eggNOG" id="COG0847">
    <property type="taxonomic scope" value="Bacteria"/>
</dbReference>
<evidence type="ECO:0000256" key="1">
    <source>
        <dbReference type="ARBA" id="ARBA00022839"/>
    </source>
</evidence>
<keyword evidence="1" id="KW-0540">Nuclease</keyword>
<dbReference type="GO" id="GO:0003887">
    <property type="term" value="F:DNA-directed DNA polymerase activity"/>
    <property type="evidence" value="ECO:0007669"/>
    <property type="project" value="InterPro"/>
</dbReference>
<dbReference type="AlphaFoldDB" id="A0A0M2Q0N8"/>
<dbReference type="PANTHER" id="PTHR30231:SF41">
    <property type="entry name" value="DNA POLYMERASE III SUBUNIT EPSILON"/>
    <property type="match status" value="1"/>
</dbReference>
<sequence length="205" mass="22228">MVISLSLPDLNANLTQIPVTILDVETTGVSPRRGARVIEVALLQVQGNRVVAQLDTLIDPQAPLDPRAMAVNGITGGMLAHQPTFGAVLPQITAILASGLVVGHNINFDLTFLQAEYGLLGQSLPPLLALDTLPIARKYYRFPRNNLQTIAQALQIKADRFHRAMADVQVTAGVFDYFRADRGLETVQDWLSAQGKPVWRGVTPG</sequence>
<dbReference type="GO" id="GO:0003677">
    <property type="term" value="F:DNA binding"/>
    <property type="evidence" value="ECO:0007669"/>
    <property type="project" value="InterPro"/>
</dbReference>
<feature type="domain" description="Exonuclease" evidence="2">
    <location>
        <begin position="18"/>
        <end position="184"/>
    </location>
</feature>
<accession>A0A0M2Q0N8</accession>
<keyword evidence="1" id="KW-0378">Hydrolase</keyword>
<dbReference type="Gene3D" id="3.30.420.10">
    <property type="entry name" value="Ribonuclease H-like superfamily/Ribonuclease H"/>
    <property type="match status" value="1"/>
</dbReference>
<dbReference type="EMBL" id="AJTX02000004">
    <property type="protein sequence ID" value="KKJ00207.1"/>
    <property type="molecule type" value="Genomic_DNA"/>
</dbReference>
<dbReference type="SMART" id="SM00479">
    <property type="entry name" value="EXOIII"/>
    <property type="match status" value="1"/>
</dbReference>
<dbReference type="OrthoDB" id="9776650at2"/>
<dbReference type="Proteomes" id="UP000034681">
    <property type="component" value="Unassembled WGS sequence"/>
</dbReference>
<proteinExistence type="predicted"/>
<organism evidence="3 4">
    <name type="scientific">Prochlorothrix hollandica PCC 9006 = CALU 1027</name>
    <dbReference type="NCBI Taxonomy" id="317619"/>
    <lineage>
        <taxon>Bacteria</taxon>
        <taxon>Bacillati</taxon>
        <taxon>Cyanobacteriota</taxon>
        <taxon>Cyanophyceae</taxon>
        <taxon>Prochlorotrichales</taxon>
        <taxon>Prochlorotrichaceae</taxon>
        <taxon>Prochlorothrix</taxon>
    </lineage>
</organism>
<dbReference type="GO" id="GO:0045004">
    <property type="term" value="P:DNA replication proofreading"/>
    <property type="evidence" value="ECO:0007669"/>
    <property type="project" value="TreeGrafter"/>
</dbReference>
<dbReference type="Pfam" id="PF00929">
    <property type="entry name" value="RNase_T"/>
    <property type="match status" value="1"/>
</dbReference>
<comment type="caution">
    <text evidence="3">The sequence shown here is derived from an EMBL/GenBank/DDBJ whole genome shotgun (WGS) entry which is preliminary data.</text>
</comment>
<gene>
    <name evidence="3" type="ORF">PROH_10920</name>
</gene>